<accession>A0A8J7E4Q8</accession>
<dbReference type="EMBL" id="JADEWZ010000048">
    <property type="protein sequence ID" value="MBE9118469.1"/>
    <property type="molecule type" value="Genomic_DNA"/>
</dbReference>
<feature type="transmembrane region" description="Helical" evidence="2">
    <location>
        <begin position="70"/>
        <end position="91"/>
    </location>
</feature>
<keyword evidence="2" id="KW-0812">Transmembrane</keyword>
<feature type="region of interest" description="Disordered" evidence="1">
    <location>
        <begin position="96"/>
        <end position="211"/>
    </location>
</feature>
<evidence type="ECO:0000256" key="1">
    <source>
        <dbReference type="SAM" id="MobiDB-lite"/>
    </source>
</evidence>
<keyword evidence="4" id="KW-1185">Reference proteome</keyword>
<evidence type="ECO:0000256" key="2">
    <source>
        <dbReference type="SAM" id="Phobius"/>
    </source>
</evidence>
<protein>
    <submittedName>
        <fullName evidence="3">Uncharacterized protein</fullName>
    </submittedName>
</protein>
<dbReference type="RefSeq" id="WP_194031553.1">
    <property type="nucleotide sequence ID" value="NZ_JADEWZ010000048.1"/>
</dbReference>
<name>A0A8J7E4Q8_9CYAN</name>
<feature type="region of interest" description="Disordered" evidence="1">
    <location>
        <begin position="1"/>
        <end position="64"/>
    </location>
</feature>
<sequence length="211" mass="23021">MTNINNDPQKPNPDEPLNETVNARPATNEEVAYRDGYTSGQIAEDRLRKQEELAQQENQRVRDNENASRGLLLGLLLAALIAIVGGLAFLFTESQRSEPTVPTAVPVPVEKEEDENAEQPTPENNTTIIERTIEKTKEVVPAPQQQPSPAPDVEVNTPAPEVEVNVPQPSAPEREAPSRSPEQPQSPQTETAPDNQPASQGRESTTPQSTP</sequence>
<organism evidence="3 4">
    <name type="scientific">Lusitaniella coriacea LEGE 07157</name>
    <dbReference type="NCBI Taxonomy" id="945747"/>
    <lineage>
        <taxon>Bacteria</taxon>
        <taxon>Bacillati</taxon>
        <taxon>Cyanobacteriota</taxon>
        <taxon>Cyanophyceae</taxon>
        <taxon>Spirulinales</taxon>
        <taxon>Lusitaniellaceae</taxon>
        <taxon>Lusitaniella</taxon>
    </lineage>
</organism>
<evidence type="ECO:0000313" key="3">
    <source>
        <dbReference type="EMBL" id="MBE9118469.1"/>
    </source>
</evidence>
<proteinExistence type="predicted"/>
<feature type="compositionally biased region" description="Low complexity" evidence="1">
    <location>
        <begin position="98"/>
        <end position="108"/>
    </location>
</feature>
<dbReference type="AlphaFoldDB" id="A0A8J7E4Q8"/>
<reference evidence="3" key="1">
    <citation type="submission" date="2020-10" db="EMBL/GenBank/DDBJ databases">
        <authorList>
            <person name="Castelo-Branco R."/>
            <person name="Eusebio N."/>
            <person name="Adriana R."/>
            <person name="Vieira A."/>
            <person name="Brugerolle De Fraissinette N."/>
            <person name="Rezende De Castro R."/>
            <person name="Schneider M.P."/>
            <person name="Vasconcelos V."/>
            <person name="Leao P.N."/>
        </authorList>
    </citation>
    <scope>NUCLEOTIDE SEQUENCE</scope>
    <source>
        <strain evidence="3">LEGE 07157</strain>
    </source>
</reference>
<evidence type="ECO:0000313" key="4">
    <source>
        <dbReference type="Proteomes" id="UP000654482"/>
    </source>
</evidence>
<feature type="compositionally biased region" description="Polar residues" evidence="1">
    <location>
        <begin position="194"/>
        <end position="211"/>
    </location>
</feature>
<dbReference type="Proteomes" id="UP000654482">
    <property type="component" value="Unassembled WGS sequence"/>
</dbReference>
<keyword evidence="2" id="KW-1133">Transmembrane helix</keyword>
<keyword evidence="2" id="KW-0472">Membrane</keyword>
<feature type="compositionally biased region" description="Basic and acidic residues" evidence="1">
    <location>
        <begin position="43"/>
        <end position="52"/>
    </location>
</feature>
<gene>
    <name evidence="3" type="ORF">IQ249_21495</name>
</gene>
<comment type="caution">
    <text evidence="3">The sequence shown here is derived from an EMBL/GenBank/DDBJ whole genome shotgun (WGS) entry which is preliminary data.</text>
</comment>
<feature type="compositionally biased region" description="Low complexity" evidence="1">
    <location>
        <begin position="178"/>
        <end position="193"/>
    </location>
</feature>